<evidence type="ECO:0000313" key="3">
    <source>
        <dbReference type="Proteomes" id="UP000037510"/>
    </source>
</evidence>
<sequence>MVLGTLLSLPFCHLRNEEKKEDIVATFNEVESCNNGLLKKQPSHSNSQATDVKVKERLHYLIENVTLPESYPRMVSDLMDSVSSTFIDILRPIKHCDYFLYTLNCISEKRLMEDNLDSSLFGNRETTVNMLLLDDFSQQGTSLVQATKSNNKCLQAVCDCENERSSNMFLVNSNDCSTSTNFYVPPRALTQDVDTVDHSGVYYLFRIKQKLEPGMGRSGSKSSRSVKIIAAPVCTVKSKPKVKRTDTHSSTKRSKAKPETCSSGSQTSSSRRVTSGTISGSCLKRKKGQRREDAGIKGEMSATILHIQIVPGDPYTVDGAHTPCGPNSREREKKAQPQLPNPRRGVFELVIRRINGTPHPKNELMLEWKHPPPGGQVQSQGQEQDPSGRPYSMIFYAPCQPRKCIHKYCKKAFKKPFGPMPCYCVPYKKCSPPLKCWSCQSHCATTCYNFPCTSPCQSSPCMRPCPFGRRTPRKVRSHPRISH</sequence>
<accession>A0A0L7LIG2</accession>
<gene>
    <name evidence="2" type="ORF">OBRU01_06778</name>
</gene>
<feature type="region of interest" description="Disordered" evidence="1">
    <location>
        <begin position="239"/>
        <end position="295"/>
    </location>
</feature>
<keyword evidence="3" id="KW-1185">Reference proteome</keyword>
<dbReference type="EMBL" id="JTDY01000991">
    <property type="protein sequence ID" value="KOB75180.1"/>
    <property type="molecule type" value="Genomic_DNA"/>
</dbReference>
<proteinExistence type="predicted"/>
<comment type="caution">
    <text evidence="2">The sequence shown here is derived from an EMBL/GenBank/DDBJ whole genome shotgun (WGS) entry which is preliminary data.</text>
</comment>
<organism evidence="2 3">
    <name type="scientific">Operophtera brumata</name>
    <name type="common">Winter moth</name>
    <name type="synonym">Phalaena brumata</name>
    <dbReference type="NCBI Taxonomy" id="104452"/>
    <lineage>
        <taxon>Eukaryota</taxon>
        <taxon>Metazoa</taxon>
        <taxon>Ecdysozoa</taxon>
        <taxon>Arthropoda</taxon>
        <taxon>Hexapoda</taxon>
        <taxon>Insecta</taxon>
        <taxon>Pterygota</taxon>
        <taxon>Neoptera</taxon>
        <taxon>Endopterygota</taxon>
        <taxon>Lepidoptera</taxon>
        <taxon>Glossata</taxon>
        <taxon>Ditrysia</taxon>
        <taxon>Geometroidea</taxon>
        <taxon>Geometridae</taxon>
        <taxon>Larentiinae</taxon>
        <taxon>Operophtera</taxon>
    </lineage>
</organism>
<reference evidence="2 3" key="1">
    <citation type="journal article" date="2015" name="Genome Biol. Evol.">
        <title>The genome of winter moth (Operophtera brumata) provides a genomic perspective on sexual dimorphism and phenology.</title>
        <authorList>
            <person name="Derks M.F."/>
            <person name="Smit S."/>
            <person name="Salis L."/>
            <person name="Schijlen E."/>
            <person name="Bossers A."/>
            <person name="Mateman C."/>
            <person name="Pijl A.S."/>
            <person name="de Ridder D."/>
            <person name="Groenen M.A."/>
            <person name="Visser M.E."/>
            <person name="Megens H.J."/>
        </authorList>
    </citation>
    <scope>NUCLEOTIDE SEQUENCE [LARGE SCALE GENOMIC DNA]</scope>
    <source>
        <strain evidence="2">WM2013NL</strain>
        <tissue evidence="2">Head and thorax</tissue>
    </source>
</reference>
<feature type="compositionally biased region" description="Low complexity" evidence="1">
    <location>
        <begin position="262"/>
        <end position="281"/>
    </location>
</feature>
<feature type="region of interest" description="Disordered" evidence="1">
    <location>
        <begin position="314"/>
        <end position="340"/>
    </location>
</feature>
<name>A0A0L7LIG2_OPEBR</name>
<protein>
    <submittedName>
        <fullName evidence="2">Uncharacterized protein</fullName>
    </submittedName>
</protein>
<dbReference type="Proteomes" id="UP000037510">
    <property type="component" value="Unassembled WGS sequence"/>
</dbReference>
<dbReference type="AlphaFoldDB" id="A0A0L7LIG2"/>
<evidence type="ECO:0000256" key="1">
    <source>
        <dbReference type="SAM" id="MobiDB-lite"/>
    </source>
</evidence>
<evidence type="ECO:0000313" key="2">
    <source>
        <dbReference type="EMBL" id="KOB75180.1"/>
    </source>
</evidence>